<gene>
    <name evidence="7" type="ORF">UO65_2827</name>
</gene>
<dbReference type="eggNOG" id="COG2814">
    <property type="taxonomic scope" value="Bacteria"/>
</dbReference>
<feature type="transmembrane region" description="Helical" evidence="5">
    <location>
        <begin position="224"/>
        <end position="244"/>
    </location>
</feature>
<dbReference type="SUPFAM" id="SSF103473">
    <property type="entry name" value="MFS general substrate transporter"/>
    <property type="match status" value="1"/>
</dbReference>
<dbReference type="InterPro" id="IPR036259">
    <property type="entry name" value="MFS_trans_sf"/>
</dbReference>
<feature type="transmembrane region" description="Helical" evidence="5">
    <location>
        <begin position="43"/>
        <end position="62"/>
    </location>
</feature>
<dbReference type="PATRIC" id="fig|909613.9.peg.2827"/>
<feature type="transmembrane region" description="Helical" evidence="5">
    <location>
        <begin position="131"/>
        <end position="154"/>
    </location>
</feature>
<dbReference type="GO" id="GO:0022857">
    <property type="term" value="F:transmembrane transporter activity"/>
    <property type="evidence" value="ECO:0007669"/>
    <property type="project" value="InterPro"/>
</dbReference>
<dbReference type="Pfam" id="PF07690">
    <property type="entry name" value="MFS_1"/>
    <property type="match status" value="1"/>
</dbReference>
<feature type="transmembrane region" description="Helical" evidence="5">
    <location>
        <begin position="74"/>
        <end position="101"/>
    </location>
</feature>
<dbReference type="PRINTS" id="PR01036">
    <property type="entry name" value="TCRTETB"/>
</dbReference>
<feature type="transmembrane region" description="Helical" evidence="5">
    <location>
        <begin position="289"/>
        <end position="308"/>
    </location>
</feature>
<evidence type="ECO:0000256" key="5">
    <source>
        <dbReference type="SAM" id="Phobius"/>
    </source>
</evidence>
<feature type="transmembrane region" description="Helical" evidence="5">
    <location>
        <begin position="107"/>
        <end position="124"/>
    </location>
</feature>
<dbReference type="PROSITE" id="PS50850">
    <property type="entry name" value="MFS"/>
    <property type="match status" value="1"/>
</dbReference>
<dbReference type="Proteomes" id="UP000019277">
    <property type="component" value="Unassembled WGS sequence"/>
</dbReference>
<evidence type="ECO:0000256" key="2">
    <source>
        <dbReference type="ARBA" id="ARBA00022692"/>
    </source>
</evidence>
<evidence type="ECO:0000256" key="1">
    <source>
        <dbReference type="ARBA" id="ARBA00004651"/>
    </source>
</evidence>
<feature type="transmembrane region" description="Helical" evidence="5">
    <location>
        <begin position="384"/>
        <end position="409"/>
    </location>
</feature>
<feature type="transmembrane region" description="Helical" evidence="5">
    <location>
        <begin position="320"/>
        <end position="340"/>
    </location>
</feature>
<evidence type="ECO:0000313" key="7">
    <source>
        <dbReference type="EMBL" id="EWC61894.1"/>
    </source>
</evidence>
<dbReference type="InterPro" id="IPR011701">
    <property type="entry name" value="MFS"/>
</dbReference>
<dbReference type="GO" id="GO:0005886">
    <property type="term" value="C:plasma membrane"/>
    <property type="evidence" value="ECO:0007669"/>
    <property type="project" value="UniProtKB-SubCell"/>
</dbReference>
<name>W7J766_9PSEU</name>
<dbReference type="Gene3D" id="1.20.1250.20">
    <property type="entry name" value="MFS general substrate transporter like domains"/>
    <property type="match status" value="1"/>
</dbReference>
<proteinExistence type="predicted"/>
<feature type="transmembrane region" description="Helical" evidence="5">
    <location>
        <begin position="264"/>
        <end position="283"/>
    </location>
</feature>
<evidence type="ECO:0000313" key="8">
    <source>
        <dbReference type="Proteomes" id="UP000019277"/>
    </source>
</evidence>
<comment type="subcellular location">
    <subcellularLocation>
        <location evidence="1">Cell membrane</location>
        <topology evidence="1">Multi-pass membrane protein</topology>
    </subcellularLocation>
</comment>
<feature type="domain" description="Major facilitator superfamily (MFS) profile" evidence="6">
    <location>
        <begin position="9"/>
        <end position="440"/>
    </location>
</feature>
<protein>
    <submittedName>
        <fullName evidence="7">Putative multidrug resistance efflux protein</fullName>
    </submittedName>
</protein>
<feature type="transmembrane region" description="Helical" evidence="5">
    <location>
        <begin position="12"/>
        <end position="31"/>
    </location>
</feature>
<keyword evidence="3 5" id="KW-1133">Transmembrane helix</keyword>
<dbReference type="PANTHER" id="PTHR23501">
    <property type="entry name" value="MAJOR FACILITATOR SUPERFAMILY"/>
    <property type="match status" value="1"/>
</dbReference>
<dbReference type="PANTHER" id="PTHR23501:SF154">
    <property type="entry name" value="MULTIDRUG-EFFLUX TRANSPORTER RV1634-RELATED"/>
    <property type="match status" value="1"/>
</dbReference>
<keyword evidence="8" id="KW-1185">Reference proteome</keyword>
<sequence>MWLPENRRTTSAVLLLITIVAFEQLGISTAMPRMLADLDGTSLYSWPFTVFLSASVVSTVVCGRIADRVGPARVLYVAPAVFLVGLLVAGTADTMAVLLVARALQGAGMGAEATCIYVLITLVYPERSRPAAFGALSAAWVVPSIVGPTVAGVVTEQVGWRWVFLGLAPLAVLGALLLLPALRGLPRPDRSGTPAGRRWLPVAAVAAGVAIPVVSWAAQHPSPLWLVAGVVGVVVLVAALRTLLPKGTLRAARGLPRVVLSRGLFAGAFLAVEAFLPLTLASVHGYPLALAGLPLTIAALGWSGASHWQGRHPEVERSALIRWGFVVLGVALAAMTLVAVPGGPGWLAVPLWLFAGAGMGMAFPAISVLALGRAPEHERGFVSAAVQVIDTVFAATTIALGGVLLAGIASAAEPTAAVVALDLLMAAMALGGALLFRRVRDAAV</sequence>
<reference evidence="7 8" key="1">
    <citation type="journal article" date="2014" name="Genome Announc.">
        <title>Draft Genome Sequence of the Antitrypanosomally Active Sponge-Associated Bacterium Actinokineospora sp. Strain EG49.</title>
        <authorList>
            <person name="Harjes J."/>
            <person name="Ryu T."/>
            <person name="Abdelmohsen U.R."/>
            <person name="Moitinho-Silva L."/>
            <person name="Horn H."/>
            <person name="Ravasi T."/>
            <person name="Hentschel U."/>
        </authorList>
    </citation>
    <scope>NUCLEOTIDE SEQUENCE [LARGE SCALE GENOMIC DNA]</scope>
    <source>
        <strain evidence="7 8">EG49</strain>
    </source>
</reference>
<feature type="transmembrane region" description="Helical" evidence="5">
    <location>
        <begin position="415"/>
        <end position="436"/>
    </location>
</feature>
<dbReference type="EMBL" id="AYXG01000100">
    <property type="protein sequence ID" value="EWC61894.1"/>
    <property type="molecule type" value="Genomic_DNA"/>
</dbReference>
<feature type="transmembrane region" description="Helical" evidence="5">
    <location>
        <begin position="160"/>
        <end position="179"/>
    </location>
</feature>
<dbReference type="AlphaFoldDB" id="W7J766"/>
<feature type="transmembrane region" description="Helical" evidence="5">
    <location>
        <begin position="352"/>
        <end position="372"/>
    </location>
</feature>
<keyword evidence="4 5" id="KW-0472">Membrane</keyword>
<keyword evidence="2 5" id="KW-0812">Transmembrane</keyword>
<accession>W7J766</accession>
<comment type="caution">
    <text evidence="7">The sequence shown here is derived from an EMBL/GenBank/DDBJ whole genome shotgun (WGS) entry which is preliminary data.</text>
</comment>
<evidence type="ECO:0000256" key="4">
    <source>
        <dbReference type="ARBA" id="ARBA00023136"/>
    </source>
</evidence>
<organism evidence="7 8">
    <name type="scientific">Actinokineospora spheciospongiae</name>
    <dbReference type="NCBI Taxonomy" id="909613"/>
    <lineage>
        <taxon>Bacteria</taxon>
        <taxon>Bacillati</taxon>
        <taxon>Actinomycetota</taxon>
        <taxon>Actinomycetes</taxon>
        <taxon>Pseudonocardiales</taxon>
        <taxon>Pseudonocardiaceae</taxon>
        <taxon>Actinokineospora</taxon>
    </lineage>
</organism>
<dbReference type="STRING" id="909613.UO65_2827"/>
<evidence type="ECO:0000256" key="3">
    <source>
        <dbReference type="ARBA" id="ARBA00022989"/>
    </source>
</evidence>
<dbReference type="InterPro" id="IPR020846">
    <property type="entry name" value="MFS_dom"/>
</dbReference>
<evidence type="ECO:0000259" key="6">
    <source>
        <dbReference type="PROSITE" id="PS50850"/>
    </source>
</evidence>
<feature type="transmembrane region" description="Helical" evidence="5">
    <location>
        <begin position="199"/>
        <end position="218"/>
    </location>
</feature>